<reference evidence="1" key="1">
    <citation type="journal article" date="2017" name="ISME J.">
        <title>Genomic exploration of individual giant ocean viruses.</title>
        <authorList>
            <person name="Wilson W.H."/>
            <person name="Gilg I.C."/>
            <person name="Moniruzzaman M."/>
            <person name="Field E.K."/>
            <person name="Koren S."/>
            <person name="LeCleir G.R."/>
            <person name="Martinez Martinez J."/>
            <person name="Poulton N.J."/>
            <person name="Swan B.K."/>
            <person name="Stepanauskas R."/>
            <person name="Wilhelm S.W."/>
        </authorList>
    </citation>
    <scope>NUCLEOTIDE SEQUENCE</scope>
</reference>
<dbReference type="EMBL" id="KY565526">
    <property type="protein sequence ID" value="ARR75009.1"/>
    <property type="molecule type" value="Genomic_DNA"/>
</dbReference>
<name>A0A1X9VNW7_9VIRU</name>
<protein>
    <submittedName>
        <fullName evidence="1">Uncharacterized protein</fullName>
    </submittedName>
</protein>
<sequence length="63" mass="7386">MKVVLLVCIILIIHYLKPSLTYRGNGEFREWGIGMDSLGYKKTLLDMRWIIMMVCILLVKIDK</sequence>
<evidence type="ECO:0000313" key="1">
    <source>
        <dbReference type="EMBL" id="ARR75009.1"/>
    </source>
</evidence>
<organism evidence="1">
    <name type="scientific">Mimivirus AB-566-O17</name>
    <dbReference type="NCBI Taxonomy" id="1988039"/>
    <lineage>
        <taxon>Viruses</taxon>
        <taxon>Varidnaviria</taxon>
        <taxon>Bamfordvirae</taxon>
        <taxon>Nucleocytoviricota</taxon>
        <taxon>Megaviricetes</taxon>
        <taxon>Imitervirales</taxon>
        <taxon>Mimiviridae</taxon>
        <taxon>Megamimivirinae</taxon>
        <taxon>Mimivirus</taxon>
    </lineage>
</organism>
<gene>
    <name evidence="1" type="ORF">SAGO17_0091</name>
</gene>
<accession>A0A1X9VNW7</accession>
<proteinExistence type="predicted"/>